<organism evidence="1 2">
    <name type="scientific">Coemansia furcata</name>
    <dbReference type="NCBI Taxonomy" id="417177"/>
    <lineage>
        <taxon>Eukaryota</taxon>
        <taxon>Fungi</taxon>
        <taxon>Fungi incertae sedis</taxon>
        <taxon>Zoopagomycota</taxon>
        <taxon>Kickxellomycotina</taxon>
        <taxon>Kickxellomycetes</taxon>
        <taxon>Kickxellales</taxon>
        <taxon>Kickxellaceae</taxon>
        <taxon>Coemansia</taxon>
    </lineage>
</organism>
<feature type="non-terminal residue" evidence="1">
    <location>
        <position position="183"/>
    </location>
</feature>
<keyword evidence="2" id="KW-1185">Reference proteome</keyword>
<dbReference type="Proteomes" id="UP001140096">
    <property type="component" value="Unassembled WGS sequence"/>
</dbReference>
<protein>
    <submittedName>
        <fullName evidence="1">Uncharacterized protein</fullName>
    </submittedName>
</protein>
<sequence length="183" mass="21037">MLHPDTIIEMIKQDKPVPEEYQQFVTSSSAYCHGGQGHTTLQVKDTELDTTLLYKAWEDEMTRVELTMLSYSTPDRPIEPYSVRGLPLQESVEMASIVLTPENPDHSPYYSGHKWQAVGRAQERIFAVGLYFYDVENIAWLRLMFRDPVGGKEFNDSHELKKFSSVLEDVNEDAHGCKYTQEV</sequence>
<proteinExistence type="predicted"/>
<dbReference type="EMBL" id="JANBUP010004350">
    <property type="protein sequence ID" value="KAJ2794273.1"/>
    <property type="molecule type" value="Genomic_DNA"/>
</dbReference>
<evidence type="ECO:0000313" key="1">
    <source>
        <dbReference type="EMBL" id="KAJ2794273.1"/>
    </source>
</evidence>
<accession>A0ACC1KS33</accession>
<gene>
    <name evidence="1" type="ORF">H4S07_006803</name>
</gene>
<reference evidence="1" key="1">
    <citation type="submission" date="2022-07" db="EMBL/GenBank/DDBJ databases">
        <title>Phylogenomic reconstructions and comparative analyses of Kickxellomycotina fungi.</title>
        <authorList>
            <person name="Reynolds N.K."/>
            <person name="Stajich J.E."/>
            <person name="Barry K."/>
            <person name="Grigoriev I.V."/>
            <person name="Crous P."/>
            <person name="Smith M.E."/>
        </authorList>
    </citation>
    <scope>NUCLEOTIDE SEQUENCE</scope>
    <source>
        <strain evidence="1">CBS 102833</strain>
    </source>
</reference>
<name>A0ACC1KS33_9FUNG</name>
<comment type="caution">
    <text evidence="1">The sequence shown here is derived from an EMBL/GenBank/DDBJ whole genome shotgun (WGS) entry which is preliminary data.</text>
</comment>
<evidence type="ECO:0000313" key="2">
    <source>
        <dbReference type="Proteomes" id="UP001140096"/>
    </source>
</evidence>